<evidence type="ECO:0000313" key="2">
    <source>
        <dbReference type="EMBL" id="XBH01552.1"/>
    </source>
</evidence>
<dbReference type="AlphaFoldDB" id="A0AAU7C824"/>
<evidence type="ECO:0000256" key="1">
    <source>
        <dbReference type="SAM" id="Phobius"/>
    </source>
</evidence>
<organism evidence="2">
    <name type="scientific">Singulisphaera sp. Ch08</name>
    <dbReference type="NCBI Taxonomy" id="3120278"/>
    <lineage>
        <taxon>Bacteria</taxon>
        <taxon>Pseudomonadati</taxon>
        <taxon>Planctomycetota</taxon>
        <taxon>Planctomycetia</taxon>
        <taxon>Isosphaerales</taxon>
        <taxon>Isosphaeraceae</taxon>
        <taxon>Singulisphaera</taxon>
    </lineage>
</organism>
<sequence length="50" mass="5474">MDESIGVLKRAIKKFARLATRSRVASLMILVALVAIAIFAVQKTVFQQIG</sequence>
<keyword evidence="1" id="KW-0812">Transmembrane</keyword>
<name>A0AAU7C824_9BACT</name>
<accession>A0AAU7C824</accession>
<gene>
    <name evidence="2" type="ORF">V5E97_24770</name>
</gene>
<keyword evidence="1" id="KW-0472">Membrane</keyword>
<proteinExistence type="predicted"/>
<dbReference type="EMBL" id="CP155447">
    <property type="protein sequence ID" value="XBH01552.1"/>
    <property type="molecule type" value="Genomic_DNA"/>
</dbReference>
<protein>
    <submittedName>
        <fullName evidence="2">Uncharacterized protein</fullName>
    </submittedName>
</protein>
<keyword evidence="1" id="KW-1133">Transmembrane helix</keyword>
<dbReference type="RefSeq" id="WP_406694291.1">
    <property type="nucleotide sequence ID" value="NZ_CP155447.1"/>
</dbReference>
<reference evidence="2" key="1">
    <citation type="submission" date="2024-05" db="EMBL/GenBank/DDBJ databases">
        <title>Planctomycetes of the genus Singulisphaera possess chitinolytic capabilities.</title>
        <authorList>
            <person name="Ivanova A."/>
        </authorList>
    </citation>
    <scope>NUCLEOTIDE SEQUENCE</scope>
    <source>
        <strain evidence="2">Ch08T</strain>
    </source>
</reference>
<feature type="transmembrane region" description="Helical" evidence="1">
    <location>
        <begin position="24"/>
        <end position="41"/>
    </location>
</feature>